<name>A0A833T9W2_PHYIN</name>
<comment type="caution">
    <text evidence="3">The sequence shown here is derived from an EMBL/GenBank/DDBJ whole genome shotgun (WGS) entry which is preliminary data.</text>
</comment>
<dbReference type="GO" id="GO:0016485">
    <property type="term" value="P:protein processing"/>
    <property type="evidence" value="ECO:0007669"/>
    <property type="project" value="TreeGrafter"/>
</dbReference>
<dbReference type="InterPro" id="IPR000718">
    <property type="entry name" value="Peptidase_M13"/>
</dbReference>
<dbReference type="PROSITE" id="PS51885">
    <property type="entry name" value="NEPRILYSIN"/>
    <property type="match status" value="1"/>
</dbReference>
<dbReference type="EMBL" id="WSZM01000068">
    <property type="protein sequence ID" value="KAF4044514.1"/>
    <property type="molecule type" value="Genomic_DNA"/>
</dbReference>
<dbReference type="Gene3D" id="1.10.1380.10">
    <property type="entry name" value="Neutral endopeptidase , domain2"/>
    <property type="match status" value="1"/>
</dbReference>
<reference evidence="3" key="1">
    <citation type="submission" date="2020-04" db="EMBL/GenBank/DDBJ databases">
        <title>Hybrid Assembly of Korean Phytophthora infestans isolates.</title>
        <authorList>
            <person name="Prokchorchik M."/>
            <person name="Lee Y."/>
            <person name="Seo J."/>
            <person name="Cho J.-H."/>
            <person name="Park Y.-E."/>
            <person name="Jang D.-C."/>
            <person name="Im J.-S."/>
            <person name="Choi J.-G."/>
            <person name="Park H.-J."/>
            <person name="Lee G.-B."/>
            <person name="Lee Y.-G."/>
            <person name="Hong S.-Y."/>
            <person name="Cho K."/>
            <person name="Sohn K.H."/>
        </authorList>
    </citation>
    <scope>NUCLEOTIDE SEQUENCE</scope>
    <source>
        <strain evidence="3">KR_1_A1</strain>
    </source>
</reference>
<dbReference type="Proteomes" id="UP000602510">
    <property type="component" value="Unassembled WGS sequence"/>
</dbReference>
<keyword evidence="1" id="KW-0732">Signal</keyword>
<dbReference type="AlphaFoldDB" id="A0A833T9W2"/>
<protein>
    <submittedName>
        <fullName evidence="3">Peptidase family M13</fullName>
    </submittedName>
</protein>
<evidence type="ECO:0000313" key="4">
    <source>
        <dbReference type="Proteomes" id="UP000602510"/>
    </source>
</evidence>
<dbReference type="InterPro" id="IPR024079">
    <property type="entry name" value="MetalloPept_cat_dom_sf"/>
</dbReference>
<dbReference type="PANTHER" id="PTHR11733:SF167">
    <property type="entry name" value="FI17812P1-RELATED"/>
    <property type="match status" value="1"/>
</dbReference>
<dbReference type="GO" id="GO:0004222">
    <property type="term" value="F:metalloendopeptidase activity"/>
    <property type="evidence" value="ECO:0007669"/>
    <property type="project" value="InterPro"/>
</dbReference>
<dbReference type="Gene3D" id="3.40.390.10">
    <property type="entry name" value="Collagenase (Catalytic Domain)"/>
    <property type="match status" value="1"/>
</dbReference>
<feature type="domain" description="Peptidase M13 N-terminal" evidence="2">
    <location>
        <begin position="38"/>
        <end position="136"/>
    </location>
</feature>
<dbReference type="GO" id="GO:0005886">
    <property type="term" value="C:plasma membrane"/>
    <property type="evidence" value="ECO:0007669"/>
    <property type="project" value="TreeGrafter"/>
</dbReference>
<dbReference type="PANTHER" id="PTHR11733">
    <property type="entry name" value="ZINC METALLOPROTEASE FAMILY M13 NEPRILYSIN-RELATED"/>
    <property type="match status" value="1"/>
</dbReference>
<dbReference type="InterPro" id="IPR008753">
    <property type="entry name" value="Peptidase_M13_N"/>
</dbReference>
<evidence type="ECO:0000313" key="3">
    <source>
        <dbReference type="EMBL" id="KAF4044514.1"/>
    </source>
</evidence>
<accession>A0A833T9W2</accession>
<proteinExistence type="predicted"/>
<feature type="chain" id="PRO_5032734343" evidence="1">
    <location>
        <begin position="23"/>
        <end position="139"/>
    </location>
</feature>
<evidence type="ECO:0000259" key="2">
    <source>
        <dbReference type="Pfam" id="PF05649"/>
    </source>
</evidence>
<dbReference type="Pfam" id="PF05649">
    <property type="entry name" value="Peptidase_M13_N"/>
    <property type="match status" value="1"/>
</dbReference>
<dbReference type="SUPFAM" id="SSF55486">
    <property type="entry name" value="Metalloproteases ('zincins'), catalytic domain"/>
    <property type="match status" value="1"/>
</dbReference>
<dbReference type="InterPro" id="IPR042089">
    <property type="entry name" value="Peptidase_M13_dom_2"/>
</dbReference>
<keyword evidence="4" id="KW-1185">Reference proteome</keyword>
<sequence length="139" mass="15011">MRSFAPTSLGLLLAFAHNTADAALPKEVAALIDTAVDPCTNFYQYACGQFNKTATIPQGKRRAAYGWDDLNDQAEAMLTTILAEKQLPVLSDYYASCMDTNTINALGNKPLQARLQRIDAIKSKADLSHLVGELATSSS</sequence>
<organism evidence="3 4">
    <name type="scientific">Phytophthora infestans</name>
    <name type="common">Potato late blight agent</name>
    <name type="synonym">Botrytis infestans</name>
    <dbReference type="NCBI Taxonomy" id="4787"/>
    <lineage>
        <taxon>Eukaryota</taxon>
        <taxon>Sar</taxon>
        <taxon>Stramenopiles</taxon>
        <taxon>Oomycota</taxon>
        <taxon>Peronosporomycetes</taxon>
        <taxon>Peronosporales</taxon>
        <taxon>Peronosporaceae</taxon>
        <taxon>Phytophthora</taxon>
    </lineage>
</organism>
<gene>
    <name evidence="3" type="ORF">GN244_ATG03128</name>
</gene>
<feature type="signal peptide" evidence="1">
    <location>
        <begin position="1"/>
        <end position="22"/>
    </location>
</feature>
<evidence type="ECO:0000256" key="1">
    <source>
        <dbReference type="SAM" id="SignalP"/>
    </source>
</evidence>